<dbReference type="Proteomes" id="UP000708208">
    <property type="component" value="Unassembled WGS sequence"/>
</dbReference>
<dbReference type="AlphaFoldDB" id="A0A8J2LSZ5"/>
<dbReference type="PANTHER" id="PTHR19446">
    <property type="entry name" value="REVERSE TRANSCRIPTASES"/>
    <property type="match status" value="1"/>
</dbReference>
<reference evidence="1" key="1">
    <citation type="submission" date="2021-06" db="EMBL/GenBank/DDBJ databases">
        <authorList>
            <person name="Hodson N. C."/>
            <person name="Mongue J. A."/>
            <person name="Jaron S. K."/>
        </authorList>
    </citation>
    <scope>NUCLEOTIDE SEQUENCE</scope>
</reference>
<name>A0A8J2LSZ5_9HEXA</name>
<protein>
    <submittedName>
        <fullName evidence="1">Uncharacterized protein</fullName>
    </submittedName>
</protein>
<keyword evidence="2" id="KW-1185">Reference proteome</keyword>
<dbReference type="EMBL" id="CAJVCH010544146">
    <property type="protein sequence ID" value="CAG7827600.1"/>
    <property type="molecule type" value="Genomic_DNA"/>
</dbReference>
<sequence>MDLTKSKRGELPVKMCEEADLILLNGRSPSDRPAVFTHVGLQGERIIDLIWFNELCGRLIEDLSFRNSTLSSHAVGKLLLNLEIQQKWTVDIRTEKLKWNSGEQINYNNYLGSLSPFGGQNVDEHYEHIAANIREAAEKTNMKFFRNSRKRIWQPKPLFDSDCTFQAAQAKEKQHWEATKQKLRDNKNTSQFWKTINTFRNSRQPPKLLSEEKWLKFYQENMPLKYFGPTQEFRKHDEELDRNISMEDFDSALGTLKNNKAPGTDKIPNEFLKNCHPNLKAEILVLFNSIWKTEQTPKKWSEIEMTTLFKKGDEQLPVNYRGIELINTISKLFTTIIQTRLYNWCEKHQILPESLPTKKRMPRPNFLPQLYSSSSTFKTS</sequence>
<gene>
    <name evidence="1" type="ORF">AFUS01_LOCUS37578</name>
</gene>
<organism evidence="1 2">
    <name type="scientific">Allacma fusca</name>
    <dbReference type="NCBI Taxonomy" id="39272"/>
    <lineage>
        <taxon>Eukaryota</taxon>
        <taxon>Metazoa</taxon>
        <taxon>Ecdysozoa</taxon>
        <taxon>Arthropoda</taxon>
        <taxon>Hexapoda</taxon>
        <taxon>Collembola</taxon>
        <taxon>Symphypleona</taxon>
        <taxon>Sminthuridae</taxon>
        <taxon>Allacma</taxon>
    </lineage>
</organism>
<evidence type="ECO:0000313" key="2">
    <source>
        <dbReference type="Proteomes" id="UP000708208"/>
    </source>
</evidence>
<proteinExistence type="predicted"/>
<dbReference type="OrthoDB" id="8052050at2759"/>
<accession>A0A8J2LSZ5</accession>
<evidence type="ECO:0000313" key="1">
    <source>
        <dbReference type="EMBL" id="CAG7827600.1"/>
    </source>
</evidence>
<comment type="caution">
    <text evidence="1">The sequence shown here is derived from an EMBL/GenBank/DDBJ whole genome shotgun (WGS) entry which is preliminary data.</text>
</comment>